<reference evidence="1" key="1">
    <citation type="journal article" date="2024" name="Gigascience">
        <title>Chromosome-level genome of the poultry shaft louse Menopon gallinae provides insight into the host-switching and adaptive evolution of parasitic lice.</title>
        <authorList>
            <person name="Xu Y."/>
            <person name="Ma L."/>
            <person name="Liu S."/>
            <person name="Liang Y."/>
            <person name="Liu Q."/>
            <person name="He Z."/>
            <person name="Tian L."/>
            <person name="Duan Y."/>
            <person name="Cai W."/>
            <person name="Li H."/>
            <person name="Song F."/>
        </authorList>
    </citation>
    <scope>NUCLEOTIDE SEQUENCE</scope>
    <source>
        <strain evidence="1">Cailab_2023a</strain>
    </source>
</reference>
<dbReference type="EMBL" id="JARGDH010000002">
    <property type="protein sequence ID" value="KAL0274501.1"/>
    <property type="molecule type" value="Genomic_DNA"/>
</dbReference>
<organism evidence="1">
    <name type="scientific">Menopon gallinae</name>
    <name type="common">poultry shaft louse</name>
    <dbReference type="NCBI Taxonomy" id="328185"/>
    <lineage>
        <taxon>Eukaryota</taxon>
        <taxon>Metazoa</taxon>
        <taxon>Ecdysozoa</taxon>
        <taxon>Arthropoda</taxon>
        <taxon>Hexapoda</taxon>
        <taxon>Insecta</taxon>
        <taxon>Pterygota</taxon>
        <taxon>Neoptera</taxon>
        <taxon>Paraneoptera</taxon>
        <taxon>Psocodea</taxon>
        <taxon>Troctomorpha</taxon>
        <taxon>Phthiraptera</taxon>
        <taxon>Amblycera</taxon>
        <taxon>Menoponidae</taxon>
        <taxon>Menopon</taxon>
    </lineage>
</organism>
<gene>
    <name evidence="1" type="ORF">PYX00_002603</name>
</gene>
<sequence length="229" mass="26423">MWNVAFYRILEERLPTSTRMIYHADDTLLITKSFDFVDIAIRTGEVALYRLRNTMQYLRLLLDSRRLYATAVERFVVYGKPVLSEATTRNRNVDGKVAAAQKTVAIKTIWGYRTIGVYCEDSDYCRPDSYEAVSESYLEYMQHIYAASNTATGNRNLYNSTVHNLPGFSDATRLQHLKSIRMGEAVKVISNIAITKPTSREQKKSHWSDAFRKNVFLRLISVMCSSYRQ</sequence>
<evidence type="ECO:0008006" key="2">
    <source>
        <dbReference type="Google" id="ProtNLM"/>
    </source>
</evidence>
<evidence type="ECO:0000313" key="1">
    <source>
        <dbReference type="EMBL" id="KAL0274501.1"/>
    </source>
</evidence>
<name>A0AAW2HXT2_9NEOP</name>
<dbReference type="AlphaFoldDB" id="A0AAW2HXT2"/>
<comment type="caution">
    <text evidence="1">The sequence shown here is derived from an EMBL/GenBank/DDBJ whole genome shotgun (WGS) entry which is preliminary data.</text>
</comment>
<protein>
    <recommendedName>
        <fullName evidence="2">Reverse transcriptase domain-containing protein</fullName>
    </recommendedName>
</protein>
<proteinExistence type="predicted"/>
<accession>A0AAW2HXT2</accession>